<comment type="caution">
    <text evidence="4">The sequence shown here is derived from an EMBL/GenBank/DDBJ whole genome shotgun (WGS) entry which is preliminary data.</text>
</comment>
<evidence type="ECO:0000259" key="2">
    <source>
        <dbReference type="Pfam" id="PF07731"/>
    </source>
</evidence>
<dbReference type="Proteomes" id="UP000437131">
    <property type="component" value="Unassembled WGS sequence"/>
</dbReference>
<dbReference type="PANTHER" id="PTHR11709">
    <property type="entry name" value="MULTI-COPPER OXIDASE"/>
    <property type="match status" value="1"/>
</dbReference>
<dbReference type="InterPro" id="IPR025193">
    <property type="entry name" value="DUF4114"/>
</dbReference>
<evidence type="ECO:0000256" key="1">
    <source>
        <dbReference type="ARBA" id="ARBA00022723"/>
    </source>
</evidence>
<feature type="domain" description="Plastocyanin-like" evidence="2">
    <location>
        <begin position="663"/>
        <end position="811"/>
    </location>
</feature>
<sequence>MSDSFFYRLGAIFPTTPEGNPNIVLSSSLSYDPQTGIIENNNQPRQDLEIDLDISSNPVQITNVDQFVNDFLLGANGLTAVNSPNSLFTQYKNAIVNGWTGRSRNNSIYNLRLIGYTGPGFDQGANTDEFWSAQGQTTDELYTAIQDNDNYDPVGKWSTYNNDEIVRSIFDAQNLLDNLDVAQGETPPLWLPNFLYTYGLPNGDTVTTSYPGPTLIMQPGEDLRINFDNEITIPGLTTEQIQAATLVRNSSYGNGGSAGLGGTTSTNFHFHGAHTAPGGFGDNVVSRYTTGQSWTTNIDIPDDHGIGSYWYHPHYHPSVNAQVYGGQSGFIQIGDPLSRIPSLEDIPRNLAILKNIDLDFGADETEGEEDPSLRLTSYDGLGGIVNRLTMVTVNGEFQPNRETVGGWQSISLSNQSNQAYYNVSLQQRVTDNDGNTTLEPIPLFIYGEDGHQYPEIRRAEGVLGSYTPQGASAPTDYTKGEDIISLAPGKRVDVLFYLESGTTELTSVYSFEKDGLTYNVTNMGGYPELSSENSQAAGPLAILTVPEGTENLSPAQQEDFINQINTTIPVQDILPTTTPEEYDPNKVPSVNLFDEQWQTTRGREFNWTKDVLVGRDPTERDAATQEALKAYQESTGQEYQTFTALPRDEEGTWLGYENPFLINDHVFPFGPLVTAQLGTIEEWTLKNWSINAPTKYIGHPFHIHINDYQVLDSDTELSEKRNLEDVTMLNSSGYHYYDASSGEVLQKDPLQGTFTTLPEAIDPNNTLPLATWGANNQTIRMLFQDFLGTYVFHCHILPHEDAGMMMAIQVIENTDDSWLIPAEHFNFDRTDDNNINVTVYRASDFKSYTLSLDGNLDVTPRRGQTGDVSSDFVQEVVITTEGDGLVRVYDGASLLTNQTNLLSSFKPYENSNLAPWAVISDLSGDNRNDITTAGFTQVNNDGSVNLTDFTVTGWNTDSQGEDWTEIFEFDPWEFIDIEGDNLDPVAGLRPEQVTMSTGDYNLDNFADLAIAYRTTNGVHLSILDGAAIALLLQTGQFEGGYQPDQALLADALIENETLAQASEITLTSGFNQYAQIALENLILTANSPTETGVYTFQLGAGHFIATSDGSTIGHGGHGSHGGHSEHNNHNMDMGTEDIVTNLNPSIFNLVDLSTLNVPEAEGLGHSVTPIFGGALGNGGLLVQSFDLTSGLAPENQDPKILFATGNEVNGTPSSGSNLLDNTQQLNLNIETIGQVGVFDLEGIGDNNIPDNTMDRYNLTRLLYQAYFGRLSDPTGSANWSAKMPDFDNVDDFVDSFISSPESQAEIVNHFGASLEDSSVETIVNVTSETLYSRNPSSQEIQRWNQAVDDGLSKSQLPLAILQSTVTDYTSFQPENNTIPITDPNPNIDLVDTQNNSSEIEYTISGSIFREAAFNNTVGFYRVLDENGTVIDSDGNTYSPNNPEYQTIALSEFNRLTDTNANLSLADLETVPFSFNLSGDELFAPFMAVNGSAEEFENVFFAYKNANVDNFDHVTNLGYNTWGFEDILGGGDLDYDDAIIRFNVDDRTRVSFLASSAEWSDAQWANNANLFGSFGQGLSSSSDRFQAFNQQVAGVGYIGNMNEAQTFLDQFIENSLGLLNGSEVSNSGFF</sequence>
<dbReference type="Gene3D" id="2.60.40.420">
    <property type="entry name" value="Cupredoxins - blue copper proteins"/>
    <property type="match status" value="3"/>
</dbReference>
<gene>
    <name evidence="4" type="ORF">GGC33_06525</name>
</gene>
<reference evidence="4 5" key="1">
    <citation type="submission" date="2019-11" db="EMBL/GenBank/DDBJ databases">
        <title>Isolation of a new High Light Tolerant Cyanobacteria.</title>
        <authorList>
            <person name="Dobson Z."/>
            <person name="Vaughn N."/>
            <person name="Vaughn M."/>
            <person name="Fromme P."/>
            <person name="Mazor Y."/>
        </authorList>
    </citation>
    <scope>NUCLEOTIDE SEQUENCE [LARGE SCALE GENOMIC DNA]</scope>
    <source>
        <strain evidence="4 5">0216</strain>
    </source>
</reference>
<dbReference type="GO" id="GO:0005507">
    <property type="term" value="F:copper ion binding"/>
    <property type="evidence" value="ECO:0007669"/>
    <property type="project" value="InterPro"/>
</dbReference>
<dbReference type="CDD" id="cd13853">
    <property type="entry name" value="CuRO_1_Tth-MCO_like"/>
    <property type="match status" value="1"/>
</dbReference>
<dbReference type="Pfam" id="PF07731">
    <property type="entry name" value="Cu-oxidase_2"/>
    <property type="match status" value="1"/>
</dbReference>
<evidence type="ECO:0000259" key="3">
    <source>
        <dbReference type="Pfam" id="PF13448"/>
    </source>
</evidence>
<feature type="domain" description="DUF4114" evidence="3">
    <location>
        <begin position="1480"/>
        <end position="1542"/>
    </location>
</feature>
<evidence type="ECO:0000313" key="4">
    <source>
        <dbReference type="EMBL" id="MTF38576.1"/>
    </source>
</evidence>
<dbReference type="PROSITE" id="PS00080">
    <property type="entry name" value="MULTICOPPER_OXIDASE2"/>
    <property type="match status" value="1"/>
</dbReference>
<dbReference type="InterPro" id="IPR011706">
    <property type="entry name" value="Cu-oxidase_C"/>
</dbReference>
<keyword evidence="1" id="KW-0479">Metal-binding</keyword>
<dbReference type="PANTHER" id="PTHR11709:SF518">
    <property type="entry name" value="MULTICOPPER OXIDASE"/>
    <property type="match status" value="1"/>
</dbReference>
<protein>
    <submittedName>
        <fullName evidence="4">Multicopper oxidase domain-containing protein</fullName>
    </submittedName>
</protein>
<accession>A0A844GX52</accession>
<proteinExistence type="predicted"/>
<dbReference type="Pfam" id="PF13448">
    <property type="entry name" value="DUF4114"/>
    <property type="match status" value="1"/>
</dbReference>
<evidence type="ECO:0000313" key="5">
    <source>
        <dbReference type="Proteomes" id="UP000437131"/>
    </source>
</evidence>
<dbReference type="EMBL" id="WMIA01000006">
    <property type="protein sequence ID" value="MTF38576.1"/>
    <property type="molecule type" value="Genomic_DNA"/>
</dbReference>
<dbReference type="SUPFAM" id="SSF49503">
    <property type="entry name" value="Cupredoxins"/>
    <property type="match status" value="2"/>
</dbReference>
<dbReference type="InterPro" id="IPR045087">
    <property type="entry name" value="Cu-oxidase_fam"/>
</dbReference>
<dbReference type="InterPro" id="IPR028994">
    <property type="entry name" value="Integrin_alpha_N"/>
</dbReference>
<dbReference type="InterPro" id="IPR008972">
    <property type="entry name" value="Cupredoxin"/>
</dbReference>
<dbReference type="RefSeq" id="WP_155083468.1">
    <property type="nucleotide sequence ID" value="NZ_WMIA01000006.1"/>
</dbReference>
<dbReference type="SUPFAM" id="SSF69318">
    <property type="entry name" value="Integrin alpha N-terminal domain"/>
    <property type="match status" value="1"/>
</dbReference>
<dbReference type="GO" id="GO:0016491">
    <property type="term" value="F:oxidoreductase activity"/>
    <property type="evidence" value="ECO:0007669"/>
    <property type="project" value="InterPro"/>
</dbReference>
<dbReference type="InterPro" id="IPR002355">
    <property type="entry name" value="Cu_oxidase_Cu_BS"/>
</dbReference>
<name>A0A844GX52_9CHRO</name>
<organism evidence="4 5">
    <name type="scientific">Cyanobacterium aponinum 0216</name>
    <dbReference type="NCBI Taxonomy" id="2676140"/>
    <lineage>
        <taxon>Bacteria</taxon>
        <taxon>Bacillati</taxon>
        <taxon>Cyanobacteriota</taxon>
        <taxon>Cyanophyceae</taxon>
        <taxon>Oscillatoriophycideae</taxon>
        <taxon>Chroococcales</taxon>
        <taxon>Geminocystaceae</taxon>
        <taxon>Cyanobacterium</taxon>
    </lineage>
</organism>